<comment type="caution">
    <text evidence="1">The sequence shown here is derived from an EMBL/GenBank/DDBJ whole genome shotgun (WGS) entry which is preliminary data.</text>
</comment>
<protein>
    <submittedName>
        <fullName evidence="1">Uncharacterized protein</fullName>
    </submittedName>
</protein>
<keyword evidence="2" id="KW-1185">Reference proteome</keyword>
<reference evidence="1 2" key="1">
    <citation type="submission" date="2019-11" db="EMBL/GenBank/DDBJ databases">
        <title>Whole genome sequence of Oryza granulata.</title>
        <authorList>
            <person name="Li W."/>
        </authorList>
    </citation>
    <scope>NUCLEOTIDE SEQUENCE [LARGE SCALE GENOMIC DNA]</scope>
    <source>
        <strain evidence="2">cv. Menghai</strain>
        <tissue evidence="1">Leaf</tissue>
    </source>
</reference>
<sequence>MALDKNLESKGTLAAVEGVPVHGGRRARDKPEDYGGILNAAAAAKRWVAIACDVRGVREEADGNGDILPDAFGNLARRKWEFRPGGAAPAPREPSY</sequence>
<evidence type="ECO:0000313" key="2">
    <source>
        <dbReference type="Proteomes" id="UP000479710"/>
    </source>
</evidence>
<dbReference type="EMBL" id="SPHZ02000010">
    <property type="protein sequence ID" value="KAF0895745.1"/>
    <property type="molecule type" value="Genomic_DNA"/>
</dbReference>
<name>A0A6G1C513_9ORYZ</name>
<organism evidence="1 2">
    <name type="scientific">Oryza meyeriana var. granulata</name>
    <dbReference type="NCBI Taxonomy" id="110450"/>
    <lineage>
        <taxon>Eukaryota</taxon>
        <taxon>Viridiplantae</taxon>
        <taxon>Streptophyta</taxon>
        <taxon>Embryophyta</taxon>
        <taxon>Tracheophyta</taxon>
        <taxon>Spermatophyta</taxon>
        <taxon>Magnoliopsida</taxon>
        <taxon>Liliopsida</taxon>
        <taxon>Poales</taxon>
        <taxon>Poaceae</taxon>
        <taxon>BOP clade</taxon>
        <taxon>Oryzoideae</taxon>
        <taxon>Oryzeae</taxon>
        <taxon>Oryzinae</taxon>
        <taxon>Oryza</taxon>
        <taxon>Oryza meyeriana</taxon>
    </lineage>
</organism>
<gene>
    <name evidence="1" type="ORF">E2562_014354</name>
</gene>
<dbReference type="AlphaFoldDB" id="A0A6G1C513"/>
<proteinExistence type="predicted"/>
<accession>A0A6G1C513</accession>
<dbReference type="Proteomes" id="UP000479710">
    <property type="component" value="Unassembled WGS sequence"/>
</dbReference>
<evidence type="ECO:0000313" key="1">
    <source>
        <dbReference type="EMBL" id="KAF0895745.1"/>
    </source>
</evidence>